<dbReference type="AlphaFoldDB" id="A0A9D3XVM0"/>
<accession>A0A9D3XVM0</accession>
<evidence type="ECO:0000313" key="2">
    <source>
        <dbReference type="Proteomes" id="UP000827986"/>
    </source>
</evidence>
<evidence type="ECO:0000313" key="1">
    <source>
        <dbReference type="EMBL" id="KAH1186095.1"/>
    </source>
</evidence>
<reference evidence="1" key="1">
    <citation type="submission" date="2021-09" db="EMBL/GenBank/DDBJ databases">
        <title>The genome of Mauremys mutica provides insights into the evolution of semi-aquatic lifestyle.</title>
        <authorList>
            <person name="Gong S."/>
            <person name="Gao Y."/>
        </authorList>
    </citation>
    <scope>NUCLEOTIDE SEQUENCE</scope>
    <source>
        <strain evidence="1">MM-2020</strain>
        <tissue evidence="1">Muscle</tissue>
    </source>
</reference>
<sequence length="131" mass="15544">MTSLCSDLSYKALSARSDVQMVNLCNTPKEDTQIRIVQQHLSVPDKEILSPQVRDIMRPLQLAIWATELCVYGMYRNQHQCLNEYLETLSIQELWLLVLTRWIKDYSWRVDTKKEHQKKRSILRFSGFLQK</sequence>
<proteinExistence type="predicted"/>
<dbReference type="Proteomes" id="UP000827986">
    <property type="component" value="Unassembled WGS sequence"/>
</dbReference>
<dbReference type="EMBL" id="JAHDVG010000463">
    <property type="protein sequence ID" value="KAH1186095.1"/>
    <property type="molecule type" value="Genomic_DNA"/>
</dbReference>
<organism evidence="1 2">
    <name type="scientific">Mauremys mutica</name>
    <name type="common">yellowpond turtle</name>
    <dbReference type="NCBI Taxonomy" id="74926"/>
    <lineage>
        <taxon>Eukaryota</taxon>
        <taxon>Metazoa</taxon>
        <taxon>Chordata</taxon>
        <taxon>Craniata</taxon>
        <taxon>Vertebrata</taxon>
        <taxon>Euteleostomi</taxon>
        <taxon>Archelosauria</taxon>
        <taxon>Testudinata</taxon>
        <taxon>Testudines</taxon>
        <taxon>Cryptodira</taxon>
        <taxon>Durocryptodira</taxon>
        <taxon>Testudinoidea</taxon>
        <taxon>Geoemydidae</taxon>
        <taxon>Geoemydinae</taxon>
        <taxon>Mauremys</taxon>
    </lineage>
</organism>
<comment type="caution">
    <text evidence="1">The sequence shown here is derived from an EMBL/GenBank/DDBJ whole genome shotgun (WGS) entry which is preliminary data.</text>
</comment>
<gene>
    <name evidence="1" type="ORF">KIL84_018844</name>
</gene>
<protein>
    <submittedName>
        <fullName evidence="1">Uncharacterized protein</fullName>
    </submittedName>
</protein>
<keyword evidence="2" id="KW-1185">Reference proteome</keyword>
<name>A0A9D3XVM0_9SAUR</name>